<gene>
    <name evidence="2" type="ORF">yc1106_05207</name>
</gene>
<protein>
    <recommendedName>
        <fullName evidence="4">P-loop containing nucleoside triphosphate hydrolase protein</fullName>
    </recommendedName>
</protein>
<dbReference type="OrthoDB" id="10002389at2759"/>
<dbReference type="AlphaFoldDB" id="A0A9Q9DRV2"/>
<dbReference type="GO" id="GO:0003924">
    <property type="term" value="F:GTPase activity"/>
    <property type="evidence" value="ECO:0007669"/>
    <property type="project" value="InterPro"/>
</dbReference>
<dbReference type="InterPro" id="IPR027417">
    <property type="entry name" value="P-loop_NTPase"/>
</dbReference>
<dbReference type="Gene3D" id="3.40.50.300">
    <property type="entry name" value="P-loop containing nucleotide triphosphate hydrolases"/>
    <property type="match status" value="1"/>
</dbReference>
<reference evidence="2" key="1">
    <citation type="submission" date="2021-12" db="EMBL/GenBank/DDBJ databases">
        <title>Curvularia clavata genome.</title>
        <authorList>
            <person name="Cao Y."/>
        </authorList>
    </citation>
    <scope>NUCLEOTIDE SEQUENCE</scope>
    <source>
        <strain evidence="2">Yc1106</strain>
    </source>
</reference>
<evidence type="ECO:0008006" key="4">
    <source>
        <dbReference type="Google" id="ProtNLM"/>
    </source>
</evidence>
<sequence>MLVLMPTCCLFTLLDPRLPISSPMLRLRKPKPLKIVVLGQTWVGKTCFIDMFLEGKHFINHSAVSPELKSRTISHAGDTWSLSFMDIDIYGSIAPFYYKVLNTYLTDADGIVLLYDITLDYSFSSLIDDYYLHAWTYRNLLFPNASQTNTPMTTKERFGCVLVGNKRDTIVGEDAAKRQVCTEMAEQWAASQGMRHFEISANERAQVDDVVRALIDSILRARRMNEKDKAQAV</sequence>
<proteinExistence type="predicted"/>
<dbReference type="SUPFAM" id="SSF52540">
    <property type="entry name" value="P-loop containing nucleoside triphosphate hydrolases"/>
    <property type="match status" value="1"/>
</dbReference>
<dbReference type="Pfam" id="PF00071">
    <property type="entry name" value="Ras"/>
    <property type="match status" value="1"/>
</dbReference>
<dbReference type="PANTHER" id="PTHR47978">
    <property type="match status" value="1"/>
</dbReference>
<accession>A0A9Q9DRV2</accession>
<evidence type="ECO:0000313" key="2">
    <source>
        <dbReference type="EMBL" id="USP77933.1"/>
    </source>
</evidence>
<dbReference type="SMART" id="SM00175">
    <property type="entry name" value="RAB"/>
    <property type="match status" value="1"/>
</dbReference>
<keyword evidence="1" id="KW-0547">Nucleotide-binding</keyword>
<dbReference type="PRINTS" id="PR00449">
    <property type="entry name" value="RASTRNSFRMNG"/>
</dbReference>
<dbReference type="SMART" id="SM00173">
    <property type="entry name" value="RAS"/>
    <property type="match status" value="1"/>
</dbReference>
<dbReference type="GO" id="GO:0005525">
    <property type="term" value="F:GTP binding"/>
    <property type="evidence" value="ECO:0007669"/>
    <property type="project" value="InterPro"/>
</dbReference>
<dbReference type="VEuPathDB" id="FungiDB:yc1106_05207"/>
<organism evidence="2 3">
    <name type="scientific">Curvularia clavata</name>
    <dbReference type="NCBI Taxonomy" id="95742"/>
    <lineage>
        <taxon>Eukaryota</taxon>
        <taxon>Fungi</taxon>
        <taxon>Dikarya</taxon>
        <taxon>Ascomycota</taxon>
        <taxon>Pezizomycotina</taxon>
        <taxon>Dothideomycetes</taxon>
        <taxon>Pleosporomycetidae</taxon>
        <taxon>Pleosporales</taxon>
        <taxon>Pleosporineae</taxon>
        <taxon>Pleosporaceae</taxon>
        <taxon>Curvularia</taxon>
    </lineage>
</organism>
<keyword evidence="3" id="KW-1185">Reference proteome</keyword>
<dbReference type="Proteomes" id="UP001056012">
    <property type="component" value="Chromosome 3"/>
</dbReference>
<dbReference type="EMBL" id="CP089276">
    <property type="protein sequence ID" value="USP77933.1"/>
    <property type="molecule type" value="Genomic_DNA"/>
</dbReference>
<evidence type="ECO:0000313" key="3">
    <source>
        <dbReference type="Proteomes" id="UP001056012"/>
    </source>
</evidence>
<name>A0A9Q9DRV2_CURCL</name>
<dbReference type="InterPro" id="IPR001806">
    <property type="entry name" value="Small_GTPase"/>
</dbReference>
<evidence type="ECO:0000256" key="1">
    <source>
        <dbReference type="ARBA" id="ARBA00022741"/>
    </source>
</evidence>